<keyword evidence="5" id="KW-0521">NADP</keyword>
<dbReference type="Proteomes" id="UP000292884">
    <property type="component" value="Unassembled WGS sequence"/>
</dbReference>
<dbReference type="Gene3D" id="3.40.109.10">
    <property type="entry name" value="NADH Oxidase"/>
    <property type="match status" value="1"/>
</dbReference>
<comment type="cofactor">
    <cofactor evidence="1">
        <name>FMN</name>
        <dbReference type="ChEBI" id="CHEBI:58210"/>
    </cofactor>
</comment>
<dbReference type="InterPro" id="IPR033878">
    <property type="entry name" value="NfsB-like"/>
</dbReference>
<keyword evidence="9" id="KW-1185">Reference proteome</keyword>
<evidence type="ECO:0000313" key="8">
    <source>
        <dbReference type="EMBL" id="TCC94368.1"/>
    </source>
</evidence>
<evidence type="ECO:0000256" key="1">
    <source>
        <dbReference type="ARBA" id="ARBA00001917"/>
    </source>
</evidence>
<dbReference type="EMBL" id="SJSK01000001">
    <property type="protein sequence ID" value="TCC94368.1"/>
    <property type="molecule type" value="Genomic_DNA"/>
</dbReference>
<dbReference type="RefSeq" id="WP_131552227.1">
    <property type="nucleotide sequence ID" value="NZ_SJSK01000001.1"/>
</dbReference>
<feature type="domain" description="Nitroreductase" evidence="7">
    <location>
        <begin position="8"/>
        <end position="184"/>
    </location>
</feature>
<comment type="caution">
    <text evidence="8">The sequence shown here is derived from an EMBL/GenBank/DDBJ whole genome shotgun (WGS) entry which is preliminary data.</text>
</comment>
<evidence type="ECO:0000313" key="9">
    <source>
        <dbReference type="Proteomes" id="UP000292884"/>
    </source>
</evidence>
<dbReference type="InterPro" id="IPR000415">
    <property type="entry name" value="Nitroreductase-like"/>
</dbReference>
<evidence type="ECO:0000256" key="4">
    <source>
        <dbReference type="ARBA" id="ARBA00022643"/>
    </source>
</evidence>
<organism evidence="8 9">
    <name type="scientific">Pedobacter frigiditerrae</name>
    <dbReference type="NCBI Taxonomy" id="2530452"/>
    <lineage>
        <taxon>Bacteria</taxon>
        <taxon>Pseudomonadati</taxon>
        <taxon>Bacteroidota</taxon>
        <taxon>Sphingobacteriia</taxon>
        <taxon>Sphingobacteriales</taxon>
        <taxon>Sphingobacteriaceae</taxon>
        <taxon>Pedobacter</taxon>
    </lineage>
</organism>
<keyword evidence="3" id="KW-0285">Flavoprotein</keyword>
<evidence type="ECO:0000256" key="5">
    <source>
        <dbReference type="ARBA" id="ARBA00022857"/>
    </source>
</evidence>
<dbReference type="InterPro" id="IPR029479">
    <property type="entry name" value="Nitroreductase"/>
</dbReference>
<dbReference type="Pfam" id="PF00881">
    <property type="entry name" value="Nitroreductase"/>
    <property type="match status" value="1"/>
</dbReference>
<dbReference type="SUPFAM" id="SSF55469">
    <property type="entry name" value="FMN-dependent nitroreductase-like"/>
    <property type="match status" value="1"/>
</dbReference>
<dbReference type="PANTHER" id="PTHR43673">
    <property type="entry name" value="NAD(P)H NITROREDUCTASE YDGI-RELATED"/>
    <property type="match status" value="1"/>
</dbReference>
<evidence type="ECO:0000256" key="3">
    <source>
        <dbReference type="ARBA" id="ARBA00022630"/>
    </source>
</evidence>
<keyword evidence="6" id="KW-0560">Oxidoreductase</keyword>
<evidence type="ECO:0000256" key="2">
    <source>
        <dbReference type="ARBA" id="ARBA00007118"/>
    </source>
</evidence>
<comment type="similarity">
    <text evidence="2">Belongs to the nitroreductase family.</text>
</comment>
<sequence>MSLIEALNWRYATKKMNGKAVPQDKVDLILEAARLAPTSSGLQPYKVIVVTNPDLKQTLLAHSFNQSQIIDSSHLLVFAAWDTYTEDRINGVFAHTHNERGTPPESTTDYQKMLVGNYVPRTEEINFNHAARQAYIGFGMALAEAAIQKVDATPMEGFDNAEYDKILGLKEKGLKSVAIMPLGYRDETGDWLVNLKKVRQPKSEFIIEFK</sequence>
<dbReference type="GO" id="GO:0016491">
    <property type="term" value="F:oxidoreductase activity"/>
    <property type="evidence" value="ECO:0007669"/>
    <property type="project" value="UniProtKB-KW"/>
</dbReference>
<dbReference type="PANTHER" id="PTHR43673:SF2">
    <property type="entry name" value="NITROREDUCTASE"/>
    <property type="match status" value="1"/>
</dbReference>
<gene>
    <name evidence="8" type="ORF">EZ428_06250</name>
</gene>
<protein>
    <submittedName>
        <fullName evidence="8">NAD(P)H-dependent oxidoreductase</fullName>
    </submittedName>
</protein>
<proteinExistence type="inferred from homology"/>
<dbReference type="OrthoDB" id="9809288at2"/>
<name>A0A4R0N3C9_9SPHI</name>
<accession>A0A4R0N3C9</accession>
<evidence type="ECO:0000259" key="7">
    <source>
        <dbReference type="Pfam" id="PF00881"/>
    </source>
</evidence>
<dbReference type="CDD" id="cd02149">
    <property type="entry name" value="NfsB-like"/>
    <property type="match status" value="1"/>
</dbReference>
<evidence type="ECO:0000256" key="6">
    <source>
        <dbReference type="ARBA" id="ARBA00023002"/>
    </source>
</evidence>
<dbReference type="AlphaFoldDB" id="A0A4R0N3C9"/>
<reference evidence="8 9" key="1">
    <citation type="submission" date="2019-02" db="EMBL/GenBank/DDBJ databases">
        <title>Pedobacter sp. RP-1-13 sp. nov., isolated from Arctic soil.</title>
        <authorList>
            <person name="Dahal R.H."/>
        </authorList>
    </citation>
    <scope>NUCLEOTIDE SEQUENCE [LARGE SCALE GENOMIC DNA]</scope>
    <source>
        <strain evidence="8 9">RP-1-13</strain>
    </source>
</reference>
<keyword evidence="4" id="KW-0288">FMN</keyword>